<dbReference type="InterPro" id="IPR032466">
    <property type="entry name" value="Metal_Hydrolase"/>
</dbReference>
<keyword evidence="1" id="KW-0456">Lyase</keyword>
<name>A0ABW9QXN0_9ACTN</name>
<evidence type="ECO:0000256" key="1">
    <source>
        <dbReference type="ARBA" id="ARBA00023239"/>
    </source>
</evidence>
<dbReference type="InterPro" id="IPR032465">
    <property type="entry name" value="ACMSD"/>
</dbReference>
<dbReference type="SUPFAM" id="SSF51556">
    <property type="entry name" value="Metallo-dependent hydrolases"/>
    <property type="match status" value="1"/>
</dbReference>
<gene>
    <name evidence="3" type="ORF">GHK86_17990</name>
</gene>
<evidence type="ECO:0000313" key="4">
    <source>
        <dbReference type="Proteomes" id="UP000437736"/>
    </source>
</evidence>
<evidence type="ECO:0000259" key="2">
    <source>
        <dbReference type="Pfam" id="PF04909"/>
    </source>
</evidence>
<dbReference type="Pfam" id="PF04909">
    <property type="entry name" value="Amidohydro_2"/>
    <property type="match status" value="1"/>
</dbReference>
<dbReference type="PROSITE" id="PS51257">
    <property type="entry name" value="PROKAR_LIPOPROTEIN"/>
    <property type="match status" value="1"/>
</dbReference>
<sequence length="337" mass="36176">MSRGTVLDVHSHILLPGVMGACGAAGPEMGAGPDGTPFFRSGDYVLENVRFAGSPFSDVELRLERMGQLGIDEQVVSPNPLTYFYRQPAPVAVDFNRRHNDLVAEIGRSHPALHGLACLPLQDVDAACAELERAVGQLGLLGSYIGSDVAGVPLSDRRFEPLWSEHERLGVPVVVHPAPRSAEQPADRMFGPWDLEILYGFLVDEAMAVAHLLLGGVLDRHPALAVHVPHGGGFAPYQKGRLQAGLAKRPWGRELLRRPFADQWAQLSFDTAVHRDDALAFLVATEGTDRVLLGSNFAGWDQEERSVTMVEGLGLPPAGAAAVLGGNGRRLFGLAPA</sequence>
<reference evidence="3 4" key="1">
    <citation type="submission" date="2019-11" db="EMBL/GenBank/DDBJ databases">
        <title>Acidiferrimicrobium australis gen. nov., sp. nov., an acidophilic and obligately heterotrophic, member of the Actinobacteria that catalyses dissimilatory oxido- reduction of iron isolated from metal-rich acidic water in Chile.</title>
        <authorList>
            <person name="Gonzalez D."/>
            <person name="Huber K."/>
            <person name="Hedrich S."/>
            <person name="Rojas-Villalobos C."/>
            <person name="Quatrini R."/>
            <person name="Dinamarca M.A."/>
            <person name="Schwarz A."/>
            <person name="Canales C."/>
            <person name="Nancucheo I."/>
        </authorList>
    </citation>
    <scope>NUCLEOTIDE SEQUENCE [LARGE SCALE GENOMIC DNA]</scope>
    <source>
        <strain evidence="3 4">USS-CCA1</strain>
    </source>
</reference>
<dbReference type="Gene3D" id="3.20.20.140">
    <property type="entry name" value="Metal-dependent hydrolases"/>
    <property type="match status" value="1"/>
</dbReference>
<dbReference type="PANTHER" id="PTHR21240">
    <property type="entry name" value="2-AMINO-3-CARBOXYLMUCONATE-6-SEMIALDEHYDE DECARBOXYLASE"/>
    <property type="match status" value="1"/>
</dbReference>
<proteinExistence type="predicted"/>
<feature type="domain" description="Amidohydrolase-related" evidence="2">
    <location>
        <begin position="57"/>
        <end position="334"/>
    </location>
</feature>
<keyword evidence="4" id="KW-1185">Reference proteome</keyword>
<comment type="caution">
    <text evidence="3">The sequence shown here is derived from an EMBL/GenBank/DDBJ whole genome shotgun (WGS) entry which is preliminary data.</text>
</comment>
<organism evidence="3 4">
    <name type="scientific">Acidiferrimicrobium australe</name>
    <dbReference type="NCBI Taxonomy" id="2664430"/>
    <lineage>
        <taxon>Bacteria</taxon>
        <taxon>Bacillati</taxon>
        <taxon>Actinomycetota</taxon>
        <taxon>Acidimicrobiia</taxon>
        <taxon>Acidimicrobiales</taxon>
        <taxon>Acidimicrobiaceae</taxon>
        <taxon>Acidiferrimicrobium</taxon>
    </lineage>
</organism>
<accession>A0ABW9QXN0</accession>
<dbReference type="Proteomes" id="UP000437736">
    <property type="component" value="Unassembled WGS sequence"/>
</dbReference>
<evidence type="ECO:0000313" key="3">
    <source>
        <dbReference type="EMBL" id="MST34605.1"/>
    </source>
</evidence>
<dbReference type="EMBL" id="WJHE01001094">
    <property type="protein sequence ID" value="MST34605.1"/>
    <property type="molecule type" value="Genomic_DNA"/>
</dbReference>
<protein>
    <submittedName>
        <fullName evidence="3">Amidohydrolase family protein</fullName>
    </submittedName>
</protein>
<dbReference type="InterPro" id="IPR006680">
    <property type="entry name" value="Amidohydro-rel"/>
</dbReference>
<dbReference type="PANTHER" id="PTHR21240:SF28">
    <property type="entry name" value="ISO-OROTATE DECARBOXYLASE (EUROFUNG)"/>
    <property type="match status" value="1"/>
</dbReference>